<proteinExistence type="predicted"/>
<name>A0A1I7RVS2_BURXY</name>
<evidence type="ECO:0000313" key="3">
    <source>
        <dbReference type="WBParaSite" id="BXY_0483400.1"/>
    </source>
</evidence>
<dbReference type="WBParaSite" id="BXY_0483400.1">
    <property type="protein sequence ID" value="BXY_0483400.1"/>
    <property type="gene ID" value="BXY_0483400"/>
</dbReference>
<sequence>MITSLKAIGSVVSVMLSPIIRLLFFIALCQAVRIKWHYRGSVHCENEKSLLLKVVRENALWPDQNCFSQTLNRAEVFSLSIVGRLSNPNHCGDFLVSEDRSFDLVCDDGPLASKFYVPRVFIYHSCDGHCHEFEVRDKFVFEMELSAEGRTRPPIFCSQQVY</sequence>
<dbReference type="AlphaFoldDB" id="A0A1I7RVS2"/>
<dbReference type="Proteomes" id="UP000095284">
    <property type="component" value="Unplaced"/>
</dbReference>
<keyword evidence="1" id="KW-0812">Transmembrane</keyword>
<evidence type="ECO:0000256" key="1">
    <source>
        <dbReference type="SAM" id="Phobius"/>
    </source>
</evidence>
<feature type="transmembrane region" description="Helical" evidence="1">
    <location>
        <begin position="6"/>
        <end position="29"/>
    </location>
</feature>
<organism evidence="2 3">
    <name type="scientific">Bursaphelenchus xylophilus</name>
    <name type="common">Pinewood nematode worm</name>
    <name type="synonym">Aphelenchoides xylophilus</name>
    <dbReference type="NCBI Taxonomy" id="6326"/>
    <lineage>
        <taxon>Eukaryota</taxon>
        <taxon>Metazoa</taxon>
        <taxon>Ecdysozoa</taxon>
        <taxon>Nematoda</taxon>
        <taxon>Chromadorea</taxon>
        <taxon>Rhabditida</taxon>
        <taxon>Tylenchina</taxon>
        <taxon>Tylenchomorpha</taxon>
        <taxon>Aphelenchoidea</taxon>
        <taxon>Aphelenchoididae</taxon>
        <taxon>Bursaphelenchus</taxon>
    </lineage>
</organism>
<keyword evidence="1" id="KW-1133">Transmembrane helix</keyword>
<evidence type="ECO:0000313" key="2">
    <source>
        <dbReference type="Proteomes" id="UP000095284"/>
    </source>
</evidence>
<keyword evidence="1" id="KW-0472">Membrane</keyword>
<accession>A0A1I7RVS2</accession>
<reference evidence="3" key="1">
    <citation type="submission" date="2016-11" db="UniProtKB">
        <authorList>
            <consortium name="WormBaseParasite"/>
        </authorList>
    </citation>
    <scope>IDENTIFICATION</scope>
</reference>
<protein>
    <submittedName>
        <fullName evidence="3">ZP domain-containing protein</fullName>
    </submittedName>
</protein>